<reference evidence="2 3" key="1">
    <citation type="journal article" date="2019" name="Commun. Biol.">
        <title>The bagworm genome reveals a unique fibroin gene that provides high tensile strength.</title>
        <authorList>
            <person name="Kono N."/>
            <person name="Nakamura H."/>
            <person name="Ohtoshi R."/>
            <person name="Tomita M."/>
            <person name="Numata K."/>
            <person name="Arakawa K."/>
        </authorList>
    </citation>
    <scope>NUCLEOTIDE SEQUENCE [LARGE SCALE GENOMIC DNA]</scope>
</reference>
<protein>
    <submittedName>
        <fullName evidence="2">Uncharacterized protein</fullName>
    </submittedName>
</protein>
<keyword evidence="3" id="KW-1185">Reference proteome</keyword>
<dbReference type="EMBL" id="BGZK01000410">
    <property type="protein sequence ID" value="GBP42042.1"/>
    <property type="molecule type" value="Genomic_DNA"/>
</dbReference>
<proteinExistence type="predicted"/>
<name>A0A4C1VUJ8_EUMVA</name>
<gene>
    <name evidence="2" type="ORF">EVAR_95042_1</name>
</gene>
<accession>A0A4C1VUJ8</accession>
<dbReference type="AlphaFoldDB" id="A0A4C1VUJ8"/>
<evidence type="ECO:0000313" key="3">
    <source>
        <dbReference type="Proteomes" id="UP000299102"/>
    </source>
</evidence>
<organism evidence="2 3">
    <name type="scientific">Eumeta variegata</name>
    <name type="common">Bagworm moth</name>
    <name type="synonym">Eumeta japonica</name>
    <dbReference type="NCBI Taxonomy" id="151549"/>
    <lineage>
        <taxon>Eukaryota</taxon>
        <taxon>Metazoa</taxon>
        <taxon>Ecdysozoa</taxon>
        <taxon>Arthropoda</taxon>
        <taxon>Hexapoda</taxon>
        <taxon>Insecta</taxon>
        <taxon>Pterygota</taxon>
        <taxon>Neoptera</taxon>
        <taxon>Endopterygota</taxon>
        <taxon>Lepidoptera</taxon>
        <taxon>Glossata</taxon>
        <taxon>Ditrysia</taxon>
        <taxon>Tineoidea</taxon>
        <taxon>Psychidae</taxon>
        <taxon>Oiketicinae</taxon>
        <taxon>Eumeta</taxon>
    </lineage>
</organism>
<feature type="region of interest" description="Disordered" evidence="1">
    <location>
        <begin position="49"/>
        <end position="70"/>
    </location>
</feature>
<evidence type="ECO:0000313" key="2">
    <source>
        <dbReference type="EMBL" id="GBP42042.1"/>
    </source>
</evidence>
<evidence type="ECO:0000256" key="1">
    <source>
        <dbReference type="SAM" id="MobiDB-lite"/>
    </source>
</evidence>
<comment type="caution">
    <text evidence="2">The sequence shown here is derived from an EMBL/GenBank/DDBJ whole genome shotgun (WGS) entry which is preliminary data.</text>
</comment>
<dbReference type="Proteomes" id="UP000299102">
    <property type="component" value="Unassembled WGS sequence"/>
</dbReference>
<sequence>MVVHTVSDSTEVNNLISVTYRYSRYGTGLNRTEALSSEIVIAGFRIDSGASGQMSGRAAPARSIADAVNN</sequence>